<reference evidence="3" key="1">
    <citation type="journal article" date="2019" name="Int. J. Syst. Evol. Microbiol.">
        <title>The Global Catalogue of Microorganisms (GCM) 10K type strain sequencing project: providing services to taxonomists for standard genome sequencing and annotation.</title>
        <authorList>
            <consortium name="The Broad Institute Genomics Platform"/>
            <consortium name="The Broad Institute Genome Sequencing Center for Infectious Disease"/>
            <person name="Wu L."/>
            <person name="Ma J."/>
        </authorList>
    </citation>
    <scope>NUCLEOTIDE SEQUENCE [LARGE SCALE GENOMIC DNA]</scope>
    <source>
        <strain evidence="3">JCM 16083</strain>
    </source>
</reference>
<feature type="compositionally biased region" description="Basic and acidic residues" evidence="1">
    <location>
        <begin position="150"/>
        <end position="162"/>
    </location>
</feature>
<keyword evidence="3" id="KW-1185">Reference proteome</keyword>
<feature type="compositionally biased region" description="Basic residues" evidence="1">
    <location>
        <begin position="163"/>
        <end position="173"/>
    </location>
</feature>
<evidence type="ECO:0000313" key="2">
    <source>
        <dbReference type="EMBL" id="GAA0873607.1"/>
    </source>
</evidence>
<dbReference type="RefSeq" id="WP_343783805.1">
    <property type="nucleotide sequence ID" value="NZ_BAAAFH010000001.1"/>
</dbReference>
<evidence type="ECO:0000313" key="3">
    <source>
        <dbReference type="Proteomes" id="UP001501126"/>
    </source>
</evidence>
<protein>
    <recommendedName>
        <fullName evidence="4">Tetratricopeptide repeat protein</fullName>
    </recommendedName>
</protein>
<dbReference type="Proteomes" id="UP001501126">
    <property type="component" value="Unassembled WGS sequence"/>
</dbReference>
<accession>A0ABP3XYZ1</accession>
<proteinExistence type="predicted"/>
<feature type="region of interest" description="Disordered" evidence="1">
    <location>
        <begin position="150"/>
        <end position="173"/>
    </location>
</feature>
<dbReference type="SUPFAM" id="SSF81901">
    <property type="entry name" value="HCP-like"/>
    <property type="match status" value="1"/>
</dbReference>
<sequence>MNKYLLEALDAYPFDLAQAFEAMEYALSSDNQCPHTLCLYGRMYAEQLQDYPKAISYFEEALQSNLYAIQVYPYYINALLNYEEFEAAKKLIDFALDVKGADKGGLLLLKALYFEYKKEYNEALNTLKESESFSFNQDFKNSLKEAKTRIEEKKSPQKEVNKTKKKKVTKKKS</sequence>
<gene>
    <name evidence="2" type="ORF">GCM10009118_00150</name>
</gene>
<dbReference type="EMBL" id="BAAAFH010000001">
    <property type="protein sequence ID" value="GAA0873607.1"/>
    <property type="molecule type" value="Genomic_DNA"/>
</dbReference>
<dbReference type="Gene3D" id="1.25.40.10">
    <property type="entry name" value="Tetratricopeptide repeat domain"/>
    <property type="match status" value="1"/>
</dbReference>
<comment type="caution">
    <text evidence="2">The sequence shown here is derived from an EMBL/GenBank/DDBJ whole genome shotgun (WGS) entry which is preliminary data.</text>
</comment>
<organism evidence="2 3">
    <name type="scientific">Wandonia haliotis</name>
    <dbReference type="NCBI Taxonomy" id="574963"/>
    <lineage>
        <taxon>Bacteria</taxon>
        <taxon>Pseudomonadati</taxon>
        <taxon>Bacteroidota</taxon>
        <taxon>Flavobacteriia</taxon>
        <taxon>Flavobacteriales</taxon>
        <taxon>Crocinitomicaceae</taxon>
        <taxon>Wandonia</taxon>
    </lineage>
</organism>
<dbReference type="InterPro" id="IPR011990">
    <property type="entry name" value="TPR-like_helical_dom_sf"/>
</dbReference>
<name>A0ABP3XYZ1_9FLAO</name>
<evidence type="ECO:0000256" key="1">
    <source>
        <dbReference type="SAM" id="MobiDB-lite"/>
    </source>
</evidence>
<evidence type="ECO:0008006" key="4">
    <source>
        <dbReference type="Google" id="ProtNLM"/>
    </source>
</evidence>